<dbReference type="EMBL" id="JAHLJV010000061">
    <property type="protein sequence ID" value="KAK1579854.1"/>
    <property type="molecule type" value="Genomic_DNA"/>
</dbReference>
<feature type="region of interest" description="Disordered" evidence="2">
    <location>
        <begin position="935"/>
        <end position="1000"/>
    </location>
</feature>
<evidence type="ECO:0000313" key="4">
    <source>
        <dbReference type="EMBL" id="KAK1579854.1"/>
    </source>
</evidence>
<dbReference type="Proteomes" id="UP001230504">
    <property type="component" value="Unassembled WGS sequence"/>
</dbReference>
<feature type="compositionally biased region" description="Low complexity" evidence="2">
    <location>
        <begin position="941"/>
        <end position="961"/>
    </location>
</feature>
<feature type="region of interest" description="Disordered" evidence="2">
    <location>
        <begin position="128"/>
        <end position="196"/>
    </location>
</feature>
<feature type="compositionally biased region" description="Acidic residues" evidence="2">
    <location>
        <begin position="113"/>
        <end position="123"/>
    </location>
</feature>
<feature type="region of interest" description="Disordered" evidence="2">
    <location>
        <begin position="104"/>
        <end position="123"/>
    </location>
</feature>
<proteinExistence type="predicted"/>
<dbReference type="GeneID" id="85445683"/>
<reference evidence="4" key="1">
    <citation type="submission" date="2021-06" db="EMBL/GenBank/DDBJ databases">
        <title>Comparative genomics, transcriptomics and evolutionary studies reveal genomic signatures of adaptation to plant cell wall in hemibiotrophic fungi.</title>
        <authorList>
            <consortium name="DOE Joint Genome Institute"/>
            <person name="Baroncelli R."/>
            <person name="Diaz J.F."/>
            <person name="Benocci T."/>
            <person name="Peng M."/>
            <person name="Battaglia E."/>
            <person name="Haridas S."/>
            <person name="Andreopoulos W."/>
            <person name="Labutti K."/>
            <person name="Pangilinan J."/>
            <person name="Floch G.L."/>
            <person name="Makela M.R."/>
            <person name="Henrissat B."/>
            <person name="Grigoriev I.V."/>
            <person name="Crouch J.A."/>
            <person name="De Vries R.P."/>
            <person name="Sukno S.A."/>
            <person name="Thon M.R."/>
        </authorList>
    </citation>
    <scope>NUCLEOTIDE SEQUENCE</scope>
    <source>
        <strain evidence="4">CBS 125086</strain>
    </source>
</reference>
<evidence type="ECO:0000256" key="2">
    <source>
        <dbReference type="SAM" id="MobiDB-lite"/>
    </source>
</evidence>
<feature type="coiled-coil region" evidence="1">
    <location>
        <begin position="209"/>
        <end position="250"/>
    </location>
</feature>
<sequence>MTTIDGIPQSLTLAAGGLHTPPFDNSPSNGNQSASVQSFPIQGNVITTDQQAPTAAEDSTLESTVEELQVTGESHAALASLSSGLPGFGVELHTNGLIVLNSHEGEGTRQDYNPDEDEVDSDDGVAVSEDGLELHGGVRVSSAELSYSDEDDAEVADRMDEQENEENEPDGGEEEYDSMSTAGENDDDFNLPLPPPIDLDRVGCRSECRRDFRQGVDFYEKQVEALQDRLRNLTMTNTDLKTKLDEANRQIDVLKNPAAKKRTGTTWHKKLHLSITKPGHRNALPYSKIYKLCCKEENMSSKPGNVHPNLKLRRPKPNELQADALGGLLTGNARDGSESDPEEENQGPAVEGRDGPEALFVQNDEQTGIEQPREESVLRNLAFEQFPAKIQANIFKWVYIQEDKLIHCISRLDPYMPPRSPLGLTGLPHRFHLSGKSCNITYAIKPNKHLALLSVCKRWHSLGVHAFYGLNTFAFSSLGEFGRFCTGIGAARRERIQHVELLWMGNQYLTQRPVKEGKELRWASKRTWDVSWLCQMRRLKSLIVHIDESGSSYRRRKHEPAEYVDWMASVTAGQPNFRLTRSLRTLQGLDFIYQLRGMEFIQFYDYEMGRKNGGRHPIRDWSFYMDIENVTAMPKTGDRAHEAEFENLTPVLRDFVLADEYLEAIKVLYRQSEAFDAKHISPANGKKVEDEHADAEIPDILGPKERRNTMASRAVTDMEKDEDEDDDIEMAERDEDEDDDVELLDIAIPAERRNATASRVVIGAEHPNGGGKTTATKKLSTAFKVGYDSAEDGSGTEDNDTTPRAHVFNARSGSAFSNASTFGEDGIGSSYDDGVSVAGSSKEKPIDLDSFEPEKTPQPTQIQHELDVKREPSLAVSIGPYSSRESERSFDSGSGLFLRSPTMSRPRTQRESTEMTEMLRKRGFEDSEVRKIIDLTEVEDGPSSMSTGYPSSSQTGSTQQTHLHPPAAFNPLTQLSTNPIRGRPDSEDEDTPIYKRPRWF</sequence>
<protein>
    <recommendedName>
        <fullName evidence="3">DUF7730 domain-containing protein</fullName>
    </recommendedName>
</protein>
<feature type="compositionally biased region" description="Basic and acidic residues" evidence="2">
    <location>
        <begin position="841"/>
        <end position="855"/>
    </location>
</feature>
<dbReference type="AlphaFoldDB" id="A0AAD8PTL1"/>
<evidence type="ECO:0000256" key="1">
    <source>
        <dbReference type="SAM" id="Coils"/>
    </source>
</evidence>
<gene>
    <name evidence="4" type="ORF">LY79DRAFT_592599</name>
</gene>
<dbReference type="Pfam" id="PF24864">
    <property type="entry name" value="DUF7730"/>
    <property type="match status" value="1"/>
</dbReference>
<keyword evidence="5" id="KW-1185">Reference proteome</keyword>
<feature type="domain" description="DUF7730" evidence="3">
    <location>
        <begin position="446"/>
        <end position="556"/>
    </location>
</feature>
<evidence type="ECO:0000259" key="3">
    <source>
        <dbReference type="Pfam" id="PF24864"/>
    </source>
</evidence>
<evidence type="ECO:0000313" key="5">
    <source>
        <dbReference type="Proteomes" id="UP001230504"/>
    </source>
</evidence>
<comment type="caution">
    <text evidence="4">The sequence shown here is derived from an EMBL/GenBank/DDBJ whole genome shotgun (WGS) entry which is preliminary data.</text>
</comment>
<feature type="compositionally biased region" description="Acidic residues" evidence="2">
    <location>
        <begin position="162"/>
        <end position="177"/>
    </location>
</feature>
<dbReference type="InterPro" id="IPR056632">
    <property type="entry name" value="DUF7730"/>
</dbReference>
<dbReference type="RefSeq" id="XP_060410942.1">
    <property type="nucleotide sequence ID" value="XM_060561443.1"/>
</dbReference>
<organism evidence="4 5">
    <name type="scientific">Colletotrichum navitas</name>
    <dbReference type="NCBI Taxonomy" id="681940"/>
    <lineage>
        <taxon>Eukaryota</taxon>
        <taxon>Fungi</taxon>
        <taxon>Dikarya</taxon>
        <taxon>Ascomycota</taxon>
        <taxon>Pezizomycotina</taxon>
        <taxon>Sordariomycetes</taxon>
        <taxon>Hypocreomycetidae</taxon>
        <taxon>Glomerellales</taxon>
        <taxon>Glomerellaceae</taxon>
        <taxon>Colletotrichum</taxon>
        <taxon>Colletotrichum graminicola species complex</taxon>
    </lineage>
</organism>
<accession>A0AAD8PTL1</accession>
<feature type="compositionally biased region" description="Acidic residues" evidence="2">
    <location>
        <begin position="719"/>
        <end position="739"/>
    </location>
</feature>
<feature type="region of interest" description="Disordered" evidence="2">
    <location>
        <begin position="328"/>
        <end position="355"/>
    </location>
</feature>
<feature type="compositionally biased region" description="Polar residues" evidence="2">
    <location>
        <begin position="23"/>
        <end position="42"/>
    </location>
</feature>
<feature type="region of interest" description="Disordered" evidence="2">
    <location>
        <begin position="704"/>
        <end position="739"/>
    </location>
</feature>
<keyword evidence="1" id="KW-0175">Coiled coil</keyword>
<name>A0AAD8PTL1_9PEZI</name>
<feature type="region of interest" description="Disordered" evidence="2">
    <location>
        <begin position="815"/>
        <end position="915"/>
    </location>
</feature>
<feature type="region of interest" description="Disordered" evidence="2">
    <location>
        <begin position="1"/>
        <end position="42"/>
    </location>
</feature>